<dbReference type="InterPro" id="IPR016181">
    <property type="entry name" value="Acyl_CoA_acyltransferase"/>
</dbReference>
<name>A0A0F5FR55_9HYPH</name>
<protein>
    <submittedName>
        <fullName evidence="2">Acetyltransferase</fullName>
    </submittedName>
</protein>
<dbReference type="AlphaFoldDB" id="A0A0F5FR55"/>
<dbReference type="RefSeq" id="WP_046109171.1">
    <property type="nucleotide sequence ID" value="NZ_JZEX01000119.1"/>
</dbReference>
<dbReference type="SUPFAM" id="SSF55729">
    <property type="entry name" value="Acyl-CoA N-acyltransferases (Nat)"/>
    <property type="match status" value="1"/>
</dbReference>
<dbReference type="PANTHER" id="PTHR13170">
    <property type="entry name" value="O-GLCNACASE"/>
    <property type="match status" value="1"/>
</dbReference>
<dbReference type="Proteomes" id="UP000033632">
    <property type="component" value="Unassembled WGS sequence"/>
</dbReference>
<dbReference type="PANTHER" id="PTHR13170:SF16">
    <property type="entry name" value="PROTEIN O-GLCNACASE"/>
    <property type="match status" value="1"/>
</dbReference>
<dbReference type="InterPro" id="IPR000182">
    <property type="entry name" value="GNAT_dom"/>
</dbReference>
<feature type="domain" description="N-acetyltransferase" evidence="1">
    <location>
        <begin position="3"/>
        <end position="197"/>
    </location>
</feature>
<dbReference type="PROSITE" id="PS51186">
    <property type="entry name" value="GNAT"/>
    <property type="match status" value="1"/>
</dbReference>
<dbReference type="Pfam" id="PF00583">
    <property type="entry name" value="Acetyltransf_1"/>
    <property type="match status" value="1"/>
</dbReference>
<proteinExistence type="predicted"/>
<organism evidence="2 3">
    <name type="scientific">Devosia geojensis</name>
    <dbReference type="NCBI Taxonomy" id="443610"/>
    <lineage>
        <taxon>Bacteria</taxon>
        <taxon>Pseudomonadati</taxon>
        <taxon>Pseudomonadota</taxon>
        <taxon>Alphaproteobacteria</taxon>
        <taxon>Hyphomicrobiales</taxon>
        <taxon>Devosiaceae</taxon>
        <taxon>Devosia</taxon>
    </lineage>
</organism>
<accession>A0A0F5FR55</accession>
<sequence length="197" mass="21692">MPMTIRQARDSDRADLFRICLLTADSGADASALYSDPHYPGLVWSVPYLDFAPEHAFVLDDGNEVLGYVVGAGDTEAFEARLESAWWPKLAETYSRAQATAKLDAMVLERIRKPQPSDPAIVRDYPAHLHINLLPPAQSGGWGRRLIETELASLKAAGAPAVHLGVSLRNERAMGFYRHVGFSEISRGSAVWFGRDL</sequence>
<dbReference type="GO" id="GO:0016747">
    <property type="term" value="F:acyltransferase activity, transferring groups other than amino-acyl groups"/>
    <property type="evidence" value="ECO:0007669"/>
    <property type="project" value="InterPro"/>
</dbReference>
<gene>
    <name evidence="2" type="ORF">VE25_13655</name>
</gene>
<evidence type="ECO:0000313" key="2">
    <source>
        <dbReference type="EMBL" id="KKB11346.1"/>
    </source>
</evidence>
<dbReference type="Gene3D" id="3.40.630.30">
    <property type="match status" value="1"/>
</dbReference>
<reference evidence="2 3" key="1">
    <citation type="submission" date="2015-03" db="EMBL/GenBank/DDBJ databases">
        <authorList>
            <person name="Hassan Y.I."/>
            <person name="Lepp D."/>
            <person name="Li X.-Z."/>
            <person name="Zhou T."/>
        </authorList>
    </citation>
    <scope>NUCLEOTIDE SEQUENCE [LARGE SCALE GENOMIC DNA]</scope>
    <source>
        <strain evidence="2 3">BD-c194</strain>
    </source>
</reference>
<dbReference type="InterPro" id="IPR051822">
    <property type="entry name" value="Glycosyl_Hydrolase_84"/>
</dbReference>
<evidence type="ECO:0000313" key="3">
    <source>
        <dbReference type="Proteomes" id="UP000033632"/>
    </source>
</evidence>
<dbReference type="PATRIC" id="fig|443610.3.peg.973"/>
<keyword evidence="2" id="KW-0808">Transferase</keyword>
<evidence type="ECO:0000259" key="1">
    <source>
        <dbReference type="PROSITE" id="PS51186"/>
    </source>
</evidence>
<comment type="caution">
    <text evidence="2">The sequence shown here is derived from an EMBL/GenBank/DDBJ whole genome shotgun (WGS) entry which is preliminary data.</text>
</comment>
<dbReference type="STRING" id="443610.VE25_13655"/>
<keyword evidence="3" id="KW-1185">Reference proteome</keyword>
<dbReference type="EMBL" id="JZEX01000119">
    <property type="protein sequence ID" value="KKB11346.1"/>
    <property type="molecule type" value="Genomic_DNA"/>
</dbReference>